<keyword evidence="2" id="KW-0067">ATP-binding</keyword>
<protein>
    <submittedName>
        <fullName evidence="2">ATP-binding protein</fullName>
    </submittedName>
</protein>
<dbReference type="GO" id="GO:0005524">
    <property type="term" value="F:ATP binding"/>
    <property type="evidence" value="ECO:0007669"/>
    <property type="project" value="UniProtKB-KW"/>
</dbReference>
<dbReference type="InterPro" id="IPR003959">
    <property type="entry name" value="ATPase_AAA_core"/>
</dbReference>
<dbReference type="PANTHER" id="PTHR40396:SF1">
    <property type="entry name" value="ATPASE AAA-TYPE CORE DOMAIN-CONTAINING PROTEIN"/>
    <property type="match status" value="1"/>
</dbReference>
<dbReference type="Proteomes" id="UP000274271">
    <property type="component" value="Unassembled WGS sequence"/>
</dbReference>
<reference evidence="2 3" key="1">
    <citation type="submission" date="2018-11" db="EMBL/GenBank/DDBJ databases">
        <authorList>
            <person name="Zhou Z."/>
            <person name="Wang G."/>
        </authorList>
    </citation>
    <scope>NUCLEOTIDE SEQUENCE [LARGE SCALE GENOMIC DNA]</scope>
    <source>
        <strain evidence="2 3">KCTC42998</strain>
    </source>
</reference>
<organism evidence="2 3">
    <name type="scientific">Larkinella knui</name>
    <dbReference type="NCBI Taxonomy" id="2025310"/>
    <lineage>
        <taxon>Bacteria</taxon>
        <taxon>Pseudomonadati</taxon>
        <taxon>Bacteroidota</taxon>
        <taxon>Cytophagia</taxon>
        <taxon>Cytophagales</taxon>
        <taxon>Spirosomataceae</taxon>
        <taxon>Larkinella</taxon>
    </lineage>
</organism>
<keyword evidence="2" id="KW-0547">Nucleotide-binding</keyword>
<proteinExistence type="predicted"/>
<evidence type="ECO:0000313" key="2">
    <source>
        <dbReference type="EMBL" id="RRB10521.1"/>
    </source>
</evidence>
<dbReference type="EMBL" id="RQJP01000007">
    <property type="protein sequence ID" value="RRB10521.1"/>
    <property type="molecule type" value="Genomic_DNA"/>
</dbReference>
<dbReference type="RefSeq" id="WP_124910531.1">
    <property type="nucleotide sequence ID" value="NZ_RQJP01000007.1"/>
</dbReference>
<accession>A0A3P1CB14</accession>
<keyword evidence="3" id="KW-1185">Reference proteome</keyword>
<evidence type="ECO:0000259" key="1">
    <source>
        <dbReference type="Pfam" id="PF13304"/>
    </source>
</evidence>
<feature type="domain" description="ATPase AAA-type core" evidence="1">
    <location>
        <begin position="46"/>
        <end position="360"/>
    </location>
</feature>
<dbReference type="AlphaFoldDB" id="A0A3P1CB14"/>
<dbReference type="InterPro" id="IPR027417">
    <property type="entry name" value="P-loop_NTPase"/>
</dbReference>
<dbReference type="Pfam" id="PF13304">
    <property type="entry name" value="AAA_21"/>
    <property type="match status" value="1"/>
</dbReference>
<evidence type="ECO:0000313" key="3">
    <source>
        <dbReference type="Proteomes" id="UP000274271"/>
    </source>
</evidence>
<comment type="caution">
    <text evidence="2">The sequence shown here is derived from an EMBL/GenBank/DDBJ whole genome shotgun (WGS) entry which is preliminary data.</text>
</comment>
<name>A0A3P1CB14_9BACT</name>
<dbReference type="OrthoDB" id="9809324at2"/>
<gene>
    <name evidence="2" type="ORF">EHT87_30350</name>
</gene>
<dbReference type="Gene3D" id="3.40.50.300">
    <property type="entry name" value="P-loop containing nucleotide triphosphate hydrolases"/>
    <property type="match status" value="1"/>
</dbReference>
<sequence>MLLSFAVKNFGSIKDRKEISFLKTGLSGFAGNYVKLTKTESVLKSAVIYGPNASGKSNYLKAFRAMEYLVIHSSNYKLDESIEPYEPFLLDNTCAVSPVEMDISFFYESIQYDYSISFSSKRIEREELFCYPAKSKSLLYSRTAEKDMKFGDYYKGVKKAIEKLLLPNQLFLSKASDNNIDVLKSAYLFFRRGLSVFPLMEDHMESSMAMLYAKRLAEGSSSKFARRFNALICSLDTGISSVTAKERDWQDGALSDLPEEVKTKIKEQYKYEIRTLHPVFENGVKVDERAFEIRSESTGTQSLFAIGGILLDALDKGRVLVVDEFEKNLHPEITKYFIRMFHNPDINQKNAQLIFATHDVSQLSNDHFRRDQVWFTSKDEFGSTEIRRCSDIPGLRLGTPIDKWYASGRIGSTPQIDDRNFIIEMQNGSESEN</sequence>
<dbReference type="SUPFAM" id="SSF52540">
    <property type="entry name" value="P-loop containing nucleoside triphosphate hydrolases"/>
    <property type="match status" value="1"/>
</dbReference>
<dbReference type="PANTHER" id="PTHR40396">
    <property type="entry name" value="ATPASE-LIKE PROTEIN"/>
    <property type="match status" value="1"/>
</dbReference>
<dbReference type="GO" id="GO:0016887">
    <property type="term" value="F:ATP hydrolysis activity"/>
    <property type="evidence" value="ECO:0007669"/>
    <property type="project" value="InterPro"/>
</dbReference>